<organism evidence="1 2">
    <name type="scientific">Algibacter lectus</name>
    <dbReference type="NCBI Taxonomy" id="221126"/>
    <lineage>
        <taxon>Bacteria</taxon>
        <taxon>Pseudomonadati</taxon>
        <taxon>Bacteroidota</taxon>
        <taxon>Flavobacteriia</taxon>
        <taxon>Flavobacteriales</taxon>
        <taxon>Flavobacteriaceae</taxon>
        <taxon>Algibacter</taxon>
    </lineage>
</organism>
<dbReference type="EMBL" id="BBNU01000017">
    <property type="protein sequence ID" value="GAL81580.1"/>
    <property type="molecule type" value="Genomic_DNA"/>
</dbReference>
<dbReference type="AlphaFoldDB" id="A0A090WWT8"/>
<dbReference type="Proteomes" id="UP000029643">
    <property type="component" value="Unassembled WGS sequence"/>
</dbReference>
<evidence type="ECO:0000313" key="1">
    <source>
        <dbReference type="EMBL" id="GAL81580.1"/>
    </source>
</evidence>
<accession>A0A090WWT8</accession>
<sequence length="37" mass="4106">MVLQKPSKDLSSLALNVRDLNPKKRISIVSLMGILLN</sequence>
<protein>
    <submittedName>
        <fullName evidence="1">Uncharacterized protein</fullName>
    </submittedName>
</protein>
<evidence type="ECO:0000313" key="2">
    <source>
        <dbReference type="Proteomes" id="UP000029643"/>
    </source>
</evidence>
<reference evidence="1 2" key="1">
    <citation type="journal article" date="2014" name="Genome Announc.">
        <title>Draft Genome Sequences of Marine Flavobacterium Algibacter lectus Strains SS8 and NR4.</title>
        <authorList>
            <person name="Takatani N."/>
            <person name="Nakanishi M."/>
            <person name="Meirelles P."/>
            <person name="Mino S."/>
            <person name="Suda W."/>
            <person name="Oshima K."/>
            <person name="Hattori M."/>
            <person name="Ohkuma M."/>
            <person name="Hosokawa M."/>
            <person name="Miyashita K."/>
            <person name="Thompson F.L."/>
            <person name="Niwa A."/>
            <person name="Sawabe T."/>
            <person name="Sawabe T."/>
        </authorList>
    </citation>
    <scope>NUCLEOTIDE SEQUENCE [LARGE SCALE GENOMIC DNA]</scope>
    <source>
        <strain evidence="2">JCM19274</strain>
    </source>
</reference>
<proteinExistence type="predicted"/>
<name>A0A090WWT8_9FLAO</name>
<gene>
    <name evidence="1" type="ORF">JCM19274_425</name>
</gene>
<comment type="caution">
    <text evidence="1">The sequence shown here is derived from an EMBL/GenBank/DDBJ whole genome shotgun (WGS) entry which is preliminary data.</text>
</comment>